<reference evidence="2 3" key="1">
    <citation type="submission" date="2008-05" db="EMBL/GenBank/DDBJ databases">
        <authorList>
            <person name="Weber R.J."/>
            <person name="Jacobs-Sera D."/>
            <person name="Houtz J."/>
            <person name="Hendrix R.W."/>
            <person name="Hatfull G.H."/>
        </authorList>
    </citation>
    <scope>NUCLEOTIDE SEQUENCE [LARGE SCALE GENOMIC DNA]</scope>
</reference>
<dbReference type="SUPFAM" id="SSF52540">
    <property type="entry name" value="P-loop containing nucleoside triphosphate hydrolases"/>
    <property type="match status" value="1"/>
</dbReference>
<evidence type="ECO:0008006" key="4">
    <source>
        <dbReference type="Google" id="ProtNLM"/>
    </source>
</evidence>
<dbReference type="Pfam" id="PF13479">
    <property type="entry name" value="AAA_24"/>
    <property type="match status" value="1"/>
</dbReference>
<dbReference type="Proteomes" id="UP000000621">
    <property type="component" value="Segment"/>
</dbReference>
<evidence type="ECO:0000313" key="3">
    <source>
        <dbReference type="Proteomes" id="UP000000621"/>
    </source>
</evidence>
<name>B3VM98_9CAUD</name>
<dbReference type="KEGG" id="vg:6450043"/>
<organism evidence="2 3">
    <name type="scientific">Mycobacterium phage Predator</name>
    <dbReference type="NCBI Taxonomy" id="543153"/>
    <lineage>
        <taxon>Viruses</taxon>
        <taxon>Duplodnaviria</taxon>
        <taxon>Heunggongvirae</taxon>
        <taxon>Uroviricota</taxon>
        <taxon>Caudoviricetes</taxon>
        <taxon>Predatorvirus</taxon>
        <taxon>Predatorvirus predator</taxon>
    </lineage>
</organism>
<evidence type="ECO:0000313" key="2">
    <source>
        <dbReference type="EMBL" id="ACF05168.1"/>
    </source>
</evidence>
<feature type="compositionally biased region" description="Low complexity" evidence="1">
    <location>
        <begin position="269"/>
        <end position="290"/>
    </location>
</feature>
<dbReference type="OrthoDB" id="11614at10239"/>
<evidence type="ECO:0000256" key="1">
    <source>
        <dbReference type="SAM" id="MobiDB-lite"/>
    </source>
</evidence>
<feature type="region of interest" description="Disordered" evidence="1">
    <location>
        <begin position="265"/>
        <end position="336"/>
    </location>
</feature>
<proteinExistence type="predicted"/>
<dbReference type="InterPro" id="IPR027417">
    <property type="entry name" value="P-loop_NTPase"/>
</dbReference>
<keyword evidence="3" id="KW-1185">Reference proteome</keyword>
<protein>
    <recommendedName>
        <fullName evidence="4">AAA-ATPase</fullName>
    </recommendedName>
</protein>
<dbReference type="EMBL" id="EU770222">
    <property type="protein sequence ID" value="ACF05168.1"/>
    <property type="molecule type" value="Genomic_DNA"/>
</dbReference>
<gene>
    <name evidence="2" type="ORF">PREDATOR_71</name>
</gene>
<dbReference type="RefSeq" id="YP_002003429.1">
    <property type="nucleotide sequence ID" value="NC_011039.1"/>
</dbReference>
<sequence length="336" mass="37452">MGLKDKVRPLTNTEEYVNMLVYADSGTGKTVLAGSDDSVLFAAPEDDGLLSAKRMGSKADKYDINEWEDLMALHADLVELVEDGEEIPYKWLCIDSITEMQAMCMRYILRKVKAEQPDRDPDIPQIQDWQRYYILFEKMVRAFNDLPVNVLWTALARKVEDADGNEFMVPEIQGKDYGISMKTVSYMTCYGYMMREVVEKERPVDPNEPDGEKKKIKVRSRVIYFEDNGVFRGKDRTLALGAKFVLPPKNALKAIREAIENYGKEPAKPAKAAAKKAAPAKKAPAKKAAPQGLPNPANKPDNAADISDAVPQHTDGPQLEETSDDDLSLETAGAEA</sequence>
<accession>B3VM98</accession>